<dbReference type="Proteomes" id="UP001594351">
    <property type="component" value="Unassembled WGS sequence"/>
</dbReference>
<name>A0ABV6YW14_UNCC1</name>
<gene>
    <name evidence="1" type="ORF">ACFL27_09395</name>
</gene>
<protein>
    <recommendedName>
        <fullName evidence="3">CopG family transcriptional regulator</fullName>
    </recommendedName>
</protein>
<proteinExistence type="predicted"/>
<organism evidence="1 2">
    <name type="scientific">candidate division CSSED10-310 bacterium</name>
    <dbReference type="NCBI Taxonomy" id="2855610"/>
    <lineage>
        <taxon>Bacteria</taxon>
        <taxon>Bacteria division CSSED10-310</taxon>
    </lineage>
</organism>
<evidence type="ECO:0000313" key="1">
    <source>
        <dbReference type="EMBL" id="MFC1850391.1"/>
    </source>
</evidence>
<evidence type="ECO:0000313" key="2">
    <source>
        <dbReference type="Proteomes" id="UP001594351"/>
    </source>
</evidence>
<dbReference type="EMBL" id="JBHPBY010000096">
    <property type="protein sequence ID" value="MFC1850391.1"/>
    <property type="molecule type" value="Genomic_DNA"/>
</dbReference>
<comment type="caution">
    <text evidence="1">The sequence shown here is derived from an EMBL/GenBank/DDBJ whole genome shotgun (WGS) entry which is preliminary data.</text>
</comment>
<accession>A0ABV6YW14</accession>
<keyword evidence="2" id="KW-1185">Reference proteome</keyword>
<evidence type="ECO:0008006" key="3">
    <source>
        <dbReference type="Google" id="ProtNLM"/>
    </source>
</evidence>
<reference evidence="1 2" key="1">
    <citation type="submission" date="2024-09" db="EMBL/GenBank/DDBJ databases">
        <title>Laminarin stimulates single cell rates of sulfate reduction while oxygen inhibits transcriptomic activity in coastal marine sediment.</title>
        <authorList>
            <person name="Lindsay M."/>
            <person name="Orcutt B."/>
            <person name="Emerson D."/>
            <person name="Stepanauskas R."/>
            <person name="D'Angelo T."/>
        </authorList>
    </citation>
    <scope>NUCLEOTIDE SEQUENCE [LARGE SCALE GENOMIC DNA]</scope>
    <source>
        <strain evidence="1">SAG AM-311-K15</strain>
    </source>
</reference>
<sequence>MAGHNISVYLDDQSLWERFKKACRKEGKRPNTVLRSFIVHYSDNILKREPPLEYQIARSMIEARKIARGELTGKKARDLLNEL</sequence>